<name>A0A915KYH7_ROMCU</name>
<reference evidence="2" key="1">
    <citation type="submission" date="2022-11" db="UniProtKB">
        <authorList>
            <consortium name="WormBaseParasite"/>
        </authorList>
    </citation>
    <scope>IDENTIFICATION</scope>
</reference>
<accession>A0A915KYH7</accession>
<dbReference type="Proteomes" id="UP000887565">
    <property type="component" value="Unplaced"/>
</dbReference>
<organism evidence="1 2">
    <name type="scientific">Romanomermis culicivorax</name>
    <name type="common">Nematode worm</name>
    <dbReference type="NCBI Taxonomy" id="13658"/>
    <lineage>
        <taxon>Eukaryota</taxon>
        <taxon>Metazoa</taxon>
        <taxon>Ecdysozoa</taxon>
        <taxon>Nematoda</taxon>
        <taxon>Enoplea</taxon>
        <taxon>Dorylaimia</taxon>
        <taxon>Mermithida</taxon>
        <taxon>Mermithoidea</taxon>
        <taxon>Mermithidae</taxon>
        <taxon>Romanomermis</taxon>
    </lineage>
</organism>
<dbReference type="WBParaSite" id="nRc.2.0.1.t43997-RA">
    <property type="protein sequence ID" value="nRc.2.0.1.t43997-RA"/>
    <property type="gene ID" value="nRc.2.0.1.g43997"/>
</dbReference>
<proteinExistence type="predicted"/>
<keyword evidence="1" id="KW-1185">Reference proteome</keyword>
<evidence type="ECO:0000313" key="1">
    <source>
        <dbReference type="Proteomes" id="UP000887565"/>
    </source>
</evidence>
<protein>
    <submittedName>
        <fullName evidence="2">Uncharacterized protein</fullName>
    </submittedName>
</protein>
<dbReference type="AlphaFoldDB" id="A0A915KYH7"/>
<evidence type="ECO:0000313" key="2">
    <source>
        <dbReference type="WBParaSite" id="nRc.2.0.1.t43997-RA"/>
    </source>
</evidence>
<sequence>MKCKSWIKISARFGLKYSIDKDVNLVKFRKLINMGVCSVSVLRHSTNVKLVRLNPTFVNDETFKFKSLPKIRKFIHFKICKLIVWEPCKRAKRSETMAKKSAAITFRCCCRCQTAKS</sequence>